<dbReference type="GeneID" id="33553980"/>
<keyword evidence="4" id="KW-1185">Reference proteome</keyword>
<evidence type="ECO:0000256" key="2">
    <source>
        <dbReference type="SAM" id="Phobius"/>
    </source>
</evidence>
<protein>
    <submittedName>
        <fullName evidence="3">Uncharacterized protein</fullName>
    </submittedName>
</protein>
<dbReference type="InParanoid" id="A0A1Y1U715"/>
<gene>
    <name evidence="3" type="ORF">BD324DRAFT_204652</name>
</gene>
<dbReference type="RefSeq" id="XP_021868128.1">
    <property type="nucleotide sequence ID" value="XM_022012172.1"/>
</dbReference>
<reference evidence="3 4" key="1">
    <citation type="submission" date="2017-03" db="EMBL/GenBank/DDBJ databases">
        <title>Widespread Adenine N6-methylation of Active Genes in Fungi.</title>
        <authorList>
            <consortium name="DOE Joint Genome Institute"/>
            <person name="Mondo S.J."/>
            <person name="Dannebaum R.O."/>
            <person name="Kuo R.C."/>
            <person name="Louie K.B."/>
            <person name="Bewick A.J."/>
            <person name="Labutti K."/>
            <person name="Haridas S."/>
            <person name="Kuo A."/>
            <person name="Salamov A."/>
            <person name="Ahrendt S.R."/>
            <person name="Lau R."/>
            <person name="Bowen B.P."/>
            <person name="Lipzen A."/>
            <person name="Sullivan W."/>
            <person name="Andreopoulos W.B."/>
            <person name="Clum A."/>
            <person name="Lindquist E."/>
            <person name="Daum C."/>
            <person name="Northen T.R."/>
            <person name="Ramamoorthy G."/>
            <person name="Schmitz R.J."/>
            <person name="Gryganskyi A."/>
            <person name="Culley D."/>
            <person name="Magnuson J."/>
            <person name="James T.Y."/>
            <person name="O'Malley M.A."/>
            <person name="Stajich J.E."/>
            <person name="Spatafora J.W."/>
            <person name="Visel A."/>
            <person name="Grigoriev I.V."/>
        </authorList>
    </citation>
    <scope>NUCLEOTIDE SEQUENCE [LARGE SCALE GENOMIC DNA]</scope>
    <source>
        <strain evidence="3 4">NRRL Y-17943</strain>
    </source>
</reference>
<evidence type="ECO:0000313" key="4">
    <source>
        <dbReference type="Proteomes" id="UP000193218"/>
    </source>
</evidence>
<comment type="caution">
    <text evidence="3">The sequence shown here is derived from an EMBL/GenBank/DDBJ whole genome shotgun (WGS) entry which is preliminary data.</text>
</comment>
<feature type="region of interest" description="Disordered" evidence="1">
    <location>
        <begin position="48"/>
        <end position="102"/>
    </location>
</feature>
<dbReference type="AlphaFoldDB" id="A0A1Y1U715"/>
<evidence type="ECO:0000256" key="1">
    <source>
        <dbReference type="SAM" id="MobiDB-lite"/>
    </source>
</evidence>
<organism evidence="3 4">
    <name type="scientific">Kockovaella imperatae</name>
    <dbReference type="NCBI Taxonomy" id="4999"/>
    <lineage>
        <taxon>Eukaryota</taxon>
        <taxon>Fungi</taxon>
        <taxon>Dikarya</taxon>
        <taxon>Basidiomycota</taxon>
        <taxon>Agaricomycotina</taxon>
        <taxon>Tremellomycetes</taxon>
        <taxon>Tremellales</taxon>
        <taxon>Cuniculitremaceae</taxon>
        <taxon>Kockovaella</taxon>
    </lineage>
</organism>
<accession>A0A1Y1U715</accession>
<keyword evidence="2" id="KW-1133">Transmembrane helix</keyword>
<evidence type="ECO:0000313" key="3">
    <source>
        <dbReference type="EMBL" id="ORX33829.1"/>
    </source>
</evidence>
<proteinExistence type="predicted"/>
<keyword evidence="2" id="KW-0472">Membrane</keyword>
<feature type="transmembrane region" description="Helical" evidence="2">
    <location>
        <begin position="241"/>
        <end position="261"/>
    </location>
</feature>
<dbReference type="Proteomes" id="UP000193218">
    <property type="component" value="Unassembled WGS sequence"/>
</dbReference>
<dbReference type="EMBL" id="NBSH01000017">
    <property type="protein sequence ID" value="ORX33829.1"/>
    <property type="molecule type" value="Genomic_DNA"/>
</dbReference>
<name>A0A1Y1U715_9TREE</name>
<sequence length="265" mass="29526">MDKRQQTDMAAQGVFKIASFVGPPRRQPAIAPLVVTWHIMAKNVPCGQAGEDRHRAGAPGAQPDHSSSTPGLRRLEQRRSTRHPLRVSSTLGHPPCSTMGPSSCARSQVTIVLAKIVVPVGMPHVVSSNWRAGFSFHPFAVAHSWERQCAHAWRRETHWASQPDTAKHPNALSYLLNMLRSPRDDVKQRLGSTFASDCQRIDNGRKMTVDTWHDECCRRCRSGRCRFRVDLGLLPWPQPRLTGPTALSGLFFGLFFFFGSISPNS</sequence>
<keyword evidence="2" id="KW-0812">Transmembrane</keyword>